<keyword evidence="6" id="KW-1185">Reference proteome</keyword>
<name>A0AAV9N162_9EURO</name>
<protein>
    <recommendedName>
        <fullName evidence="7">ATP synthase subunit K, mitochondrial</fullName>
    </recommendedName>
</protein>
<organism evidence="5 6">
    <name type="scientific">Exophiala bonariae</name>
    <dbReference type="NCBI Taxonomy" id="1690606"/>
    <lineage>
        <taxon>Eukaryota</taxon>
        <taxon>Fungi</taxon>
        <taxon>Dikarya</taxon>
        <taxon>Ascomycota</taxon>
        <taxon>Pezizomycotina</taxon>
        <taxon>Eurotiomycetes</taxon>
        <taxon>Chaetothyriomycetidae</taxon>
        <taxon>Chaetothyriales</taxon>
        <taxon>Herpotrichiellaceae</taxon>
        <taxon>Exophiala</taxon>
    </lineage>
</organism>
<dbReference type="InterPro" id="IPR021278">
    <property type="entry name" value="ATP19"/>
</dbReference>
<dbReference type="RefSeq" id="XP_064702858.1">
    <property type="nucleotide sequence ID" value="XM_064850376.1"/>
</dbReference>
<comment type="subcellular location">
    <subcellularLocation>
        <location evidence="1">Mitochondrion membrane</location>
    </subcellularLocation>
</comment>
<evidence type="ECO:0000256" key="1">
    <source>
        <dbReference type="ARBA" id="ARBA00004325"/>
    </source>
</evidence>
<dbReference type="PANTHER" id="PTHR28074:SF1">
    <property type="entry name" value="ATP SYNTHASE SUBUNIT K, MITOCHONDRIAL"/>
    <property type="match status" value="1"/>
</dbReference>
<keyword evidence="3 4" id="KW-0472">Membrane</keyword>
<comment type="caution">
    <text evidence="5">The sequence shown here is derived from an EMBL/GenBank/DDBJ whole genome shotgun (WGS) entry which is preliminary data.</text>
</comment>
<keyword evidence="2" id="KW-0496">Mitochondrion</keyword>
<dbReference type="Pfam" id="PF11022">
    <property type="entry name" value="ATP19"/>
    <property type="match status" value="1"/>
</dbReference>
<evidence type="ECO:0000313" key="5">
    <source>
        <dbReference type="EMBL" id="KAK5047296.1"/>
    </source>
</evidence>
<feature type="transmembrane region" description="Helical" evidence="4">
    <location>
        <begin position="12"/>
        <end position="32"/>
    </location>
</feature>
<reference evidence="5 6" key="1">
    <citation type="submission" date="2023-08" db="EMBL/GenBank/DDBJ databases">
        <title>Black Yeasts Isolated from many extreme environments.</title>
        <authorList>
            <person name="Coleine C."/>
            <person name="Stajich J.E."/>
            <person name="Selbmann L."/>
        </authorList>
    </citation>
    <scope>NUCLEOTIDE SEQUENCE [LARGE SCALE GENOMIC DNA]</scope>
    <source>
        <strain evidence="5 6">CCFEE 5792</strain>
    </source>
</reference>
<dbReference type="AlphaFoldDB" id="A0AAV9N162"/>
<evidence type="ECO:0000313" key="6">
    <source>
        <dbReference type="Proteomes" id="UP001358417"/>
    </source>
</evidence>
<gene>
    <name evidence="5" type="ORF">LTR84_006818</name>
</gene>
<dbReference type="PANTHER" id="PTHR28074">
    <property type="entry name" value="ATP SYNTHASE SUBUNIT K, MITOCHONDRIAL"/>
    <property type="match status" value="1"/>
</dbReference>
<evidence type="ECO:0000256" key="2">
    <source>
        <dbReference type="ARBA" id="ARBA00023128"/>
    </source>
</evidence>
<proteinExistence type="predicted"/>
<keyword evidence="4" id="KW-1133">Transmembrane helix</keyword>
<keyword evidence="4" id="KW-0812">Transmembrane</keyword>
<dbReference type="EMBL" id="JAVRRD010000026">
    <property type="protein sequence ID" value="KAK5047296.1"/>
    <property type="molecule type" value="Genomic_DNA"/>
</dbReference>
<dbReference type="GeneID" id="89974987"/>
<dbReference type="Proteomes" id="UP001358417">
    <property type="component" value="Unassembled WGS sequence"/>
</dbReference>
<dbReference type="GO" id="GO:0031966">
    <property type="term" value="C:mitochondrial membrane"/>
    <property type="evidence" value="ECO:0007669"/>
    <property type="project" value="UniProtKB-SubCell"/>
</dbReference>
<accession>A0AAV9N162</accession>
<evidence type="ECO:0000256" key="3">
    <source>
        <dbReference type="ARBA" id="ARBA00023136"/>
    </source>
</evidence>
<evidence type="ECO:0008006" key="7">
    <source>
        <dbReference type="Google" id="ProtNLM"/>
    </source>
</evidence>
<sequence length="71" mass="7834">MVVMYNVFGRQIGSHWLAMATLGTTFAVPYLMTRGGKPTPQAAPPINAGSKDEAKFIEEFLQEFEKGEKAK</sequence>
<evidence type="ECO:0000256" key="4">
    <source>
        <dbReference type="SAM" id="Phobius"/>
    </source>
</evidence>
<dbReference type="GO" id="GO:0015986">
    <property type="term" value="P:proton motive force-driven ATP synthesis"/>
    <property type="evidence" value="ECO:0007669"/>
    <property type="project" value="TreeGrafter"/>
</dbReference>